<dbReference type="InterPro" id="IPR020631">
    <property type="entry name" value="THF_DH/CycHdrlase_NAD-bd_dom"/>
</dbReference>
<evidence type="ECO:0000256" key="2">
    <source>
        <dbReference type="ARBA" id="ARBA00022563"/>
    </source>
</evidence>
<name>A0A0G0TVM2_9BACT</name>
<evidence type="ECO:0000256" key="3">
    <source>
        <dbReference type="ARBA" id="ARBA00022755"/>
    </source>
</evidence>
<accession>A0A0G0TVM2</accession>
<dbReference type="HAMAP" id="MF_01576">
    <property type="entry name" value="THF_DHG_CYH"/>
    <property type="match status" value="1"/>
</dbReference>
<keyword evidence="9" id="KW-0521">NADP</keyword>
<comment type="catalytic activity">
    <reaction evidence="9">
        <text>(6R)-5,10-methylene-5,6,7,8-tetrahydrofolate + NADP(+) = (6R)-5,10-methenyltetrahydrofolate + NADPH</text>
        <dbReference type="Rhea" id="RHEA:22812"/>
        <dbReference type="ChEBI" id="CHEBI:15636"/>
        <dbReference type="ChEBI" id="CHEBI:57455"/>
        <dbReference type="ChEBI" id="CHEBI:57783"/>
        <dbReference type="ChEBI" id="CHEBI:58349"/>
        <dbReference type="EC" id="1.5.1.5"/>
    </reaction>
</comment>
<evidence type="ECO:0000259" key="11">
    <source>
        <dbReference type="Pfam" id="PF02882"/>
    </source>
</evidence>
<sequence>MKISGKEVADAIAKKLQEEVKSLKVKPVLAIVLAGDNPASRIYVRNKIKRAEEIGVTAELFEFSKDQFDECLEKIQELNQDPKTHGIIIQFPIFEGWNFEELITKVDPQKDVDGFLPNSSFRGATALGVWEMLTAFALEEGFLTTEEFLKDKNIALLGKGKTAGGPTRDLLKEKNIQFSLIDSKTINPDEIIKNADVIISATGKKNIIAGEKIKEGSFVIGVGVGKEKVNDEEKIFGDIEEQSVSQKAKLYCPTIGGIGPLTIVCLLRNVVKLVEGKI</sequence>
<evidence type="ECO:0000256" key="4">
    <source>
        <dbReference type="ARBA" id="ARBA00022801"/>
    </source>
</evidence>
<keyword evidence="6 9" id="KW-0368">Histidine biosynthesis</keyword>
<evidence type="ECO:0000256" key="5">
    <source>
        <dbReference type="ARBA" id="ARBA00023002"/>
    </source>
</evidence>
<keyword evidence="7 9" id="KW-0486">Methionine biosynthesis</keyword>
<keyword evidence="2 9" id="KW-0554">One-carbon metabolism</keyword>
<dbReference type="PANTHER" id="PTHR48099:SF3">
    <property type="entry name" value="METHYLENETETRAHYDROFOLATE DEHYDROGENASE [NAD(+)]"/>
    <property type="match status" value="1"/>
</dbReference>
<dbReference type="GO" id="GO:0004487">
    <property type="term" value="F:methylenetetrahydrofolate dehydrogenase (NAD+) activity"/>
    <property type="evidence" value="ECO:0007669"/>
    <property type="project" value="TreeGrafter"/>
</dbReference>
<dbReference type="GO" id="GO:0035999">
    <property type="term" value="P:tetrahydrofolate interconversion"/>
    <property type="evidence" value="ECO:0007669"/>
    <property type="project" value="UniProtKB-UniRule"/>
</dbReference>
<dbReference type="GO" id="GO:0004488">
    <property type="term" value="F:methylenetetrahydrofolate dehydrogenase (NADP+) activity"/>
    <property type="evidence" value="ECO:0007669"/>
    <property type="project" value="UniProtKB-UniRule"/>
</dbReference>
<evidence type="ECO:0000313" key="12">
    <source>
        <dbReference type="EMBL" id="KKR41967.1"/>
    </source>
</evidence>
<evidence type="ECO:0000259" key="10">
    <source>
        <dbReference type="Pfam" id="PF00763"/>
    </source>
</evidence>
<dbReference type="PANTHER" id="PTHR48099">
    <property type="entry name" value="C-1-TETRAHYDROFOLATE SYNTHASE, CYTOPLASMIC-RELATED"/>
    <property type="match status" value="1"/>
</dbReference>
<comment type="pathway">
    <text evidence="9">One-carbon metabolism; tetrahydrofolate interconversion.</text>
</comment>
<comment type="function">
    <text evidence="9">Catalyzes the oxidation of 5,10-methylenetetrahydrofolate to 5,10-methenyltetrahydrofolate and then the hydrolysis of 5,10-methenyltetrahydrofolate to 10-formyltetrahydrofolate.</text>
</comment>
<dbReference type="UniPathway" id="UPA00193"/>
<keyword evidence="4 9" id="KW-0378">Hydrolase</keyword>
<organism evidence="12 13">
    <name type="scientific">Candidatus Daviesbacteria bacterium GW2011_GWC2_40_12</name>
    <dbReference type="NCBI Taxonomy" id="1618431"/>
    <lineage>
        <taxon>Bacteria</taxon>
        <taxon>Candidatus Daviesiibacteriota</taxon>
    </lineage>
</organism>
<evidence type="ECO:0000256" key="6">
    <source>
        <dbReference type="ARBA" id="ARBA00023102"/>
    </source>
</evidence>
<feature type="domain" description="Tetrahydrofolate dehydrogenase/cyclohydrolase NAD(P)-binding" evidence="11">
    <location>
        <begin position="125"/>
        <end position="275"/>
    </location>
</feature>
<feature type="binding site" evidence="9">
    <location>
        <begin position="158"/>
        <end position="160"/>
    </location>
    <ligand>
        <name>NADP(+)</name>
        <dbReference type="ChEBI" id="CHEBI:58349"/>
    </ligand>
</feature>
<dbReference type="Pfam" id="PF00763">
    <property type="entry name" value="THF_DHG_CYH"/>
    <property type="match status" value="1"/>
</dbReference>
<protein>
    <recommendedName>
        <fullName evidence="9">Bifunctional protein FolD</fullName>
    </recommendedName>
    <domain>
        <recommendedName>
            <fullName evidence="9">Methylenetetrahydrofolate dehydrogenase</fullName>
            <ecNumber evidence="9">1.5.1.5</ecNumber>
        </recommendedName>
    </domain>
    <domain>
        <recommendedName>
            <fullName evidence="9">Methenyltetrahydrofolate cyclohydrolase</fullName>
            <ecNumber evidence="9">3.5.4.9</ecNumber>
        </recommendedName>
    </domain>
</protein>
<dbReference type="Gene3D" id="3.40.50.720">
    <property type="entry name" value="NAD(P)-binding Rossmann-like Domain"/>
    <property type="match status" value="1"/>
</dbReference>
<proteinExistence type="inferred from homology"/>
<feature type="domain" description="Tetrahydrofolate dehydrogenase/cyclohydrolase catalytic" evidence="10">
    <location>
        <begin position="3"/>
        <end position="113"/>
    </location>
</feature>
<dbReference type="InterPro" id="IPR000672">
    <property type="entry name" value="THF_DH/CycHdrlase"/>
</dbReference>
<comment type="catalytic activity">
    <reaction evidence="9">
        <text>(6R)-5,10-methenyltetrahydrofolate + H2O = (6R)-10-formyltetrahydrofolate + H(+)</text>
        <dbReference type="Rhea" id="RHEA:23700"/>
        <dbReference type="ChEBI" id="CHEBI:15377"/>
        <dbReference type="ChEBI" id="CHEBI:15378"/>
        <dbReference type="ChEBI" id="CHEBI:57455"/>
        <dbReference type="ChEBI" id="CHEBI:195366"/>
        <dbReference type="EC" id="3.5.4.9"/>
    </reaction>
</comment>
<dbReference type="GO" id="GO:0009113">
    <property type="term" value="P:purine nucleobase biosynthetic process"/>
    <property type="evidence" value="ECO:0007669"/>
    <property type="project" value="TreeGrafter"/>
</dbReference>
<dbReference type="InterPro" id="IPR036291">
    <property type="entry name" value="NAD(P)-bd_dom_sf"/>
</dbReference>
<evidence type="ECO:0000256" key="1">
    <source>
        <dbReference type="ARBA" id="ARBA00011738"/>
    </source>
</evidence>
<dbReference type="InterPro" id="IPR020630">
    <property type="entry name" value="THF_DH/CycHdrlase_cat_dom"/>
</dbReference>
<dbReference type="SUPFAM" id="SSF51735">
    <property type="entry name" value="NAD(P)-binding Rossmann-fold domains"/>
    <property type="match status" value="1"/>
</dbReference>
<dbReference type="EC" id="3.5.4.9" evidence="9"/>
<keyword evidence="5 9" id="KW-0560">Oxidoreductase</keyword>
<dbReference type="GO" id="GO:0004477">
    <property type="term" value="F:methenyltetrahydrofolate cyclohydrolase activity"/>
    <property type="evidence" value="ECO:0007669"/>
    <property type="project" value="UniProtKB-UniRule"/>
</dbReference>
<keyword evidence="9" id="KW-0028">Amino-acid biosynthesis</keyword>
<dbReference type="Pfam" id="PF02882">
    <property type="entry name" value="THF_DHG_CYH_C"/>
    <property type="match status" value="1"/>
</dbReference>
<dbReference type="EMBL" id="LBYB01000005">
    <property type="protein sequence ID" value="KKR41967.1"/>
    <property type="molecule type" value="Genomic_DNA"/>
</dbReference>
<dbReference type="Gene3D" id="3.40.50.10860">
    <property type="entry name" value="Leucine Dehydrogenase, chain A, domain 1"/>
    <property type="match status" value="1"/>
</dbReference>
<dbReference type="AlphaFoldDB" id="A0A0G0TVM2"/>
<dbReference type="EC" id="1.5.1.5" evidence="9"/>
<dbReference type="SUPFAM" id="SSF53223">
    <property type="entry name" value="Aminoacid dehydrogenase-like, N-terminal domain"/>
    <property type="match status" value="1"/>
</dbReference>
<comment type="caution">
    <text evidence="12">The sequence shown here is derived from an EMBL/GenBank/DDBJ whole genome shotgun (WGS) entry which is preliminary data.</text>
</comment>
<dbReference type="FunFam" id="3.40.50.10860:FF:000005">
    <property type="entry name" value="C-1-tetrahydrofolate synthase, cytoplasmic, putative"/>
    <property type="match status" value="1"/>
</dbReference>
<dbReference type="GO" id="GO:0000105">
    <property type="term" value="P:L-histidine biosynthetic process"/>
    <property type="evidence" value="ECO:0007669"/>
    <property type="project" value="UniProtKB-KW"/>
</dbReference>
<dbReference type="PRINTS" id="PR00085">
    <property type="entry name" value="THFDHDRGNASE"/>
</dbReference>
<evidence type="ECO:0000256" key="8">
    <source>
        <dbReference type="ARBA" id="ARBA00023268"/>
    </source>
</evidence>
<feature type="binding site" evidence="9">
    <location>
        <position position="224"/>
    </location>
    <ligand>
        <name>NADP(+)</name>
        <dbReference type="ChEBI" id="CHEBI:58349"/>
    </ligand>
</feature>
<comment type="caution">
    <text evidence="9">Lacks conserved residue(s) required for the propagation of feature annotation.</text>
</comment>
<gene>
    <name evidence="9" type="primary">folD</name>
    <name evidence="12" type="ORF">UT77_C0005G0082</name>
</gene>
<dbReference type="GO" id="GO:0006164">
    <property type="term" value="P:purine nucleotide biosynthetic process"/>
    <property type="evidence" value="ECO:0007669"/>
    <property type="project" value="UniProtKB-KW"/>
</dbReference>
<evidence type="ECO:0000256" key="9">
    <source>
        <dbReference type="HAMAP-Rule" id="MF_01576"/>
    </source>
</evidence>
<keyword evidence="3 9" id="KW-0658">Purine biosynthesis</keyword>
<dbReference type="InterPro" id="IPR046346">
    <property type="entry name" value="Aminoacid_DH-like_N_sf"/>
</dbReference>
<keyword evidence="8 9" id="KW-0511">Multifunctional enzyme</keyword>
<reference evidence="12 13" key="1">
    <citation type="journal article" date="2015" name="Nature">
        <title>rRNA introns, odd ribosomes, and small enigmatic genomes across a large radiation of phyla.</title>
        <authorList>
            <person name="Brown C.T."/>
            <person name="Hug L.A."/>
            <person name="Thomas B.C."/>
            <person name="Sharon I."/>
            <person name="Castelle C.J."/>
            <person name="Singh A."/>
            <person name="Wilkins M.J."/>
            <person name="Williams K.H."/>
            <person name="Banfield J.F."/>
        </authorList>
    </citation>
    <scope>NUCLEOTIDE SEQUENCE [LARGE SCALE GENOMIC DNA]</scope>
</reference>
<comment type="subunit">
    <text evidence="1 9">Homodimer.</text>
</comment>
<dbReference type="GO" id="GO:0009086">
    <property type="term" value="P:methionine biosynthetic process"/>
    <property type="evidence" value="ECO:0007669"/>
    <property type="project" value="UniProtKB-KW"/>
</dbReference>
<evidence type="ECO:0000256" key="7">
    <source>
        <dbReference type="ARBA" id="ARBA00023167"/>
    </source>
</evidence>
<dbReference type="GO" id="GO:0005829">
    <property type="term" value="C:cytosol"/>
    <property type="evidence" value="ECO:0007669"/>
    <property type="project" value="TreeGrafter"/>
</dbReference>
<comment type="similarity">
    <text evidence="9">Belongs to the tetrahydrofolate dehydrogenase/cyclohydrolase family.</text>
</comment>
<evidence type="ECO:0000313" key="13">
    <source>
        <dbReference type="Proteomes" id="UP000034881"/>
    </source>
</evidence>
<dbReference type="Proteomes" id="UP000034881">
    <property type="component" value="Unassembled WGS sequence"/>
</dbReference>